<dbReference type="Pfam" id="PF00069">
    <property type="entry name" value="Pkinase"/>
    <property type="match status" value="1"/>
</dbReference>
<evidence type="ECO:0000256" key="5">
    <source>
        <dbReference type="ARBA" id="ARBA00022777"/>
    </source>
</evidence>
<dbReference type="GO" id="GO:0050684">
    <property type="term" value="P:regulation of mRNA processing"/>
    <property type="evidence" value="ECO:0007669"/>
    <property type="project" value="TreeGrafter"/>
</dbReference>
<dbReference type="InterPro" id="IPR000719">
    <property type="entry name" value="Prot_kinase_dom"/>
</dbReference>
<dbReference type="Proteomes" id="UP000001294">
    <property type="component" value="Unassembled WGS sequence"/>
</dbReference>
<evidence type="ECO:0000256" key="1">
    <source>
        <dbReference type="ARBA" id="ARBA00012513"/>
    </source>
</evidence>
<gene>
    <name evidence="10" type="ORF">PMAA_065900</name>
</gene>
<dbReference type="PhylomeDB" id="B6QBS4"/>
<dbReference type="GO" id="GO:0005524">
    <property type="term" value="F:ATP binding"/>
    <property type="evidence" value="ECO:0007669"/>
    <property type="project" value="UniProtKB-KW"/>
</dbReference>
<evidence type="ECO:0000256" key="3">
    <source>
        <dbReference type="ARBA" id="ARBA00022679"/>
    </source>
</evidence>
<accession>B6QBS4</accession>
<sequence>MAWPDYLDIDLHLGIRYSNVLDHRVAYIRLVTDSFTIPGPDGEHICLVFEPLSEPLWLLERHLGSTGIPSMVLKPFLKLLLQGLDFLHSECHIIHTDLKSDNLLVGVEDGSVLEDYVRRQQNHTADCVLSDHHPIFRYEPDFGPLRKGVGLVKISDFSAAIFGNVSTPHSYNIQPLPFCAPEVLLEAPWTYSVDIWNLGNVWLFDGIDRRSNSYSREAHLAQMIRLLGPPPLQLLNRANRSVYSELFAEQGEFRHQYLLPSEEFTFSNLTPFLQGEDKRLFLQFVRKMLRWEPEQRPT</sequence>
<evidence type="ECO:0000256" key="7">
    <source>
        <dbReference type="ARBA" id="ARBA00047899"/>
    </source>
</evidence>
<dbReference type="InterPro" id="IPR051334">
    <property type="entry name" value="SRPK"/>
</dbReference>
<dbReference type="PANTHER" id="PTHR47634:SF9">
    <property type="entry name" value="PROTEIN KINASE DOMAIN-CONTAINING PROTEIN-RELATED"/>
    <property type="match status" value="1"/>
</dbReference>
<comment type="catalytic activity">
    <reaction evidence="7">
        <text>L-threonyl-[protein] + ATP = O-phospho-L-threonyl-[protein] + ADP + H(+)</text>
        <dbReference type="Rhea" id="RHEA:46608"/>
        <dbReference type="Rhea" id="RHEA-COMP:11060"/>
        <dbReference type="Rhea" id="RHEA-COMP:11605"/>
        <dbReference type="ChEBI" id="CHEBI:15378"/>
        <dbReference type="ChEBI" id="CHEBI:30013"/>
        <dbReference type="ChEBI" id="CHEBI:30616"/>
        <dbReference type="ChEBI" id="CHEBI:61977"/>
        <dbReference type="ChEBI" id="CHEBI:456216"/>
        <dbReference type="EC" id="2.7.11.1"/>
    </reaction>
</comment>
<dbReference type="GO" id="GO:0004674">
    <property type="term" value="F:protein serine/threonine kinase activity"/>
    <property type="evidence" value="ECO:0007669"/>
    <property type="project" value="UniProtKB-KW"/>
</dbReference>
<dbReference type="InterPro" id="IPR011009">
    <property type="entry name" value="Kinase-like_dom_sf"/>
</dbReference>
<organism evidence="10 11">
    <name type="scientific">Talaromyces marneffei (strain ATCC 18224 / CBS 334.59 / QM 7333)</name>
    <name type="common">Penicillium marneffei</name>
    <dbReference type="NCBI Taxonomy" id="441960"/>
    <lineage>
        <taxon>Eukaryota</taxon>
        <taxon>Fungi</taxon>
        <taxon>Dikarya</taxon>
        <taxon>Ascomycota</taxon>
        <taxon>Pezizomycotina</taxon>
        <taxon>Eurotiomycetes</taxon>
        <taxon>Eurotiomycetidae</taxon>
        <taxon>Eurotiales</taxon>
        <taxon>Trichocomaceae</taxon>
        <taxon>Talaromyces</taxon>
        <taxon>Talaromyces sect. Talaromyces</taxon>
    </lineage>
</organism>
<comment type="catalytic activity">
    <reaction evidence="8">
        <text>L-seryl-[protein] + ATP = O-phospho-L-seryl-[protein] + ADP + H(+)</text>
        <dbReference type="Rhea" id="RHEA:17989"/>
        <dbReference type="Rhea" id="RHEA-COMP:9863"/>
        <dbReference type="Rhea" id="RHEA-COMP:11604"/>
        <dbReference type="ChEBI" id="CHEBI:15378"/>
        <dbReference type="ChEBI" id="CHEBI:29999"/>
        <dbReference type="ChEBI" id="CHEBI:30616"/>
        <dbReference type="ChEBI" id="CHEBI:83421"/>
        <dbReference type="ChEBI" id="CHEBI:456216"/>
        <dbReference type="EC" id="2.7.11.1"/>
    </reaction>
</comment>
<dbReference type="SUPFAM" id="SSF56112">
    <property type="entry name" value="Protein kinase-like (PK-like)"/>
    <property type="match status" value="1"/>
</dbReference>
<dbReference type="Gene3D" id="1.10.510.10">
    <property type="entry name" value="Transferase(Phosphotransferase) domain 1"/>
    <property type="match status" value="1"/>
</dbReference>
<dbReference type="GO" id="GO:0005634">
    <property type="term" value="C:nucleus"/>
    <property type="evidence" value="ECO:0007669"/>
    <property type="project" value="TreeGrafter"/>
</dbReference>
<dbReference type="VEuPathDB" id="FungiDB:PMAA_065900"/>
<dbReference type="EC" id="2.7.11.1" evidence="1"/>
<evidence type="ECO:0000313" key="11">
    <source>
        <dbReference type="Proteomes" id="UP000001294"/>
    </source>
</evidence>
<keyword evidence="3" id="KW-0808">Transferase</keyword>
<feature type="domain" description="Protein kinase" evidence="9">
    <location>
        <begin position="1"/>
        <end position="298"/>
    </location>
</feature>
<evidence type="ECO:0000259" key="9">
    <source>
        <dbReference type="PROSITE" id="PS50011"/>
    </source>
</evidence>
<keyword evidence="6" id="KW-0067">ATP-binding</keyword>
<dbReference type="GO" id="GO:0005737">
    <property type="term" value="C:cytoplasm"/>
    <property type="evidence" value="ECO:0007669"/>
    <property type="project" value="TreeGrafter"/>
</dbReference>
<dbReference type="InterPro" id="IPR008271">
    <property type="entry name" value="Ser/Thr_kinase_AS"/>
</dbReference>
<dbReference type="PROSITE" id="PS00108">
    <property type="entry name" value="PROTEIN_KINASE_ST"/>
    <property type="match status" value="1"/>
</dbReference>
<evidence type="ECO:0000256" key="2">
    <source>
        <dbReference type="ARBA" id="ARBA00022527"/>
    </source>
</evidence>
<evidence type="ECO:0000256" key="8">
    <source>
        <dbReference type="ARBA" id="ARBA00048679"/>
    </source>
</evidence>
<keyword evidence="5" id="KW-0418">Kinase</keyword>
<dbReference type="PANTHER" id="PTHR47634">
    <property type="entry name" value="PROTEIN KINASE DOMAIN-CONTAINING PROTEIN-RELATED"/>
    <property type="match status" value="1"/>
</dbReference>
<dbReference type="GO" id="GO:0000245">
    <property type="term" value="P:spliceosomal complex assembly"/>
    <property type="evidence" value="ECO:0007669"/>
    <property type="project" value="TreeGrafter"/>
</dbReference>
<evidence type="ECO:0000256" key="6">
    <source>
        <dbReference type="ARBA" id="ARBA00022840"/>
    </source>
</evidence>
<dbReference type="SMART" id="SM00220">
    <property type="entry name" value="S_TKc"/>
    <property type="match status" value="1"/>
</dbReference>
<reference evidence="11" key="1">
    <citation type="journal article" date="2015" name="Genome Announc.">
        <title>Genome sequence of the AIDS-associated pathogen Penicillium marneffei (ATCC18224) and its near taxonomic relative Talaromyces stipitatus (ATCC10500).</title>
        <authorList>
            <person name="Nierman W.C."/>
            <person name="Fedorova-Abrams N.D."/>
            <person name="Andrianopoulos A."/>
        </authorList>
    </citation>
    <scope>NUCLEOTIDE SEQUENCE [LARGE SCALE GENOMIC DNA]</scope>
    <source>
        <strain evidence="11">ATCC 18224 / CBS 334.59 / QM 7333</strain>
    </source>
</reference>
<keyword evidence="2" id="KW-0723">Serine/threonine-protein kinase</keyword>
<dbReference type="Gene3D" id="3.30.200.20">
    <property type="entry name" value="Phosphorylase Kinase, domain 1"/>
    <property type="match status" value="1"/>
</dbReference>
<dbReference type="EMBL" id="DS995900">
    <property type="protein sequence ID" value="EEA25484.1"/>
    <property type="molecule type" value="Genomic_DNA"/>
</dbReference>
<proteinExistence type="predicted"/>
<keyword evidence="4" id="KW-0547">Nucleotide-binding</keyword>
<dbReference type="HOGENOM" id="CLU_000288_81_1_1"/>
<evidence type="ECO:0000313" key="10">
    <source>
        <dbReference type="EMBL" id="EEA25484.1"/>
    </source>
</evidence>
<name>B6QBS4_TALMQ</name>
<evidence type="ECO:0000256" key="4">
    <source>
        <dbReference type="ARBA" id="ARBA00022741"/>
    </source>
</evidence>
<dbReference type="AlphaFoldDB" id="B6QBS4"/>
<dbReference type="PROSITE" id="PS50011">
    <property type="entry name" value="PROTEIN_KINASE_DOM"/>
    <property type="match status" value="1"/>
</dbReference>
<protein>
    <recommendedName>
        <fullName evidence="1">non-specific serine/threonine protein kinase</fullName>
        <ecNumber evidence="1">2.7.11.1</ecNumber>
    </recommendedName>
</protein>
<keyword evidence="11" id="KW-1185">Reference proteome</keyword>